<evidence type="ECO:0000259" key="1">
    <source>
        <dbReference type="Pfam" id="PF18887"/>
    </source>
</evidence>
<dbReference type="InterPro" id="IPR043772">
    <property type="entry name" value="MBG_3"/>
</dbReference>
<dbReference type="AlphaFoldDB" id="A0A6J7DZZ8"/>
<name>A0A6J7DZZ8_9ZZZZ</name>
<proteinExistence type="predicted"/>
<protein>
    <submittedName>
        <fullName evidence="2">Unannotated protein</fullName>
    </submittedName>
</protein>
<dbReference type="EMBL" id="CAFBLH010000050">
    <property type="protein sequence ID" value="CAB4876357.1"/>
    <property type="molecule type" value="Genomic_DNA"/>
</dbReference>
<sequence>MKIEVIAAIVAATASITGLSATYSGTAHAATVTTSPVGLTYSLTYNGSSTAPTNAGSYTVVATITQAGYSGSASATLVIAKATPTITWATPASITTADGLSAKQLNATASVAGVFTYTPAVGTKSPVGKKDLSVSFAPTDSINYTSVAATNSIVVKVAPPVVTATIVLNGATKKLNTAQLKLITTKAAQTGSIVRVFGYVTKTKDSIKDSNQSLARAVTVRNQIRKSWPFATVRSYGEGSTSEPLCAGVNNLCTVIKVYDK</sequence>
<feature type="domain" description="MBG" evidence="1">
    <location>
        <begin position="12"/>
        <end position="83"/>
    </location>
</feature>
<evidence type="ECO:0000313" key="2">
    <source>
        <dbReference type="EMBL" id="CAB4876357.1"/>
    </source>
</evidence>
<dbReference type="Pfam" id="PF18887">
    <property type="entry name" value="MBG_3"/>
    <property type="match status" value="1"/>
</dbReference>
<gene>
    <name evidence="2" type="ORF">UFOPK3342_01283</name>
</gene>
<reference evidence="2" key="1">
    <citation type="submission" date="2020-05" db="EMBL/GenBank/DDBJ databases">
        <authorList>
            <person name="Chiriac C."/>
            <person name="Salcher M."/>
            <person name="Ghai R."/>
            <person name="Kavagutti S V."/>
        </authorList>
    </citation>
    <scope>NUCLEOTIDE SEQUENCE</scope>
</reference>
<organism evidence="2">
    <name type="scientific">freshwater metagenome</name>
    <dbReference type="NCBI Taxonomy" id="449393"/>
    <lineage>
        <taxon>unclassified sequences</taxon>
        <taxon>metagenomes</taxon>
        <taxon>ecological metagenomes</taxon>
    </lineage>
</organism>
<accession>A0A6J7DZZ8</accession>